<evidence type="ECO:0000256" key="2">
    <source>
        <dbReference type="SAM" id="MobiDB-lite"/>
    </source>
</evidence>
<accession>E9GWF9</accession>
<evidence type="ECO:0000313" key="3">
    <source>
        <dbReference type="EMBL" id="EFX76094.1"/>
    </source>
</evidence>
<protein>
    <submittedName>
        <fullName evidence="3">Uncharacterized protein</fullName>
    </submittedName>
</protein>
<sequence length="253" mass="28207">MLVCSQGGPKFNILYGMKLKLLLCKLDFLRILVKLNNQRYTSSSRNWASKAATLLSCSDEKRDIIQRRNDMAAQKSILNAQQLGEAMTLSEDKMFDNEDDSSEDENINDRPTDSNNAIPKESPLPSPNSFATCSRPNILTAINNKSVTPSCFDSSSPGGNDVLLKNNAVFSQLSHISSSPPLLHYIQESTMNVTSTELQLLGNGRLAKNENELFRSKVAKLEETIASKEDQLKTQGEEMQRMDKELAERNLIC</sequence>
<feature type="compositionally biased region" description="Acidic residues" evidence="2">
    <location>
        <begin position="97"/>
        <end position="106"/>
    </location>
</feature>
<dbReference type="KEGG" id="dpx:DAPPUDRAFT_322578"/>
<dbReference type="EMBL" id="GL732570">
    <property type="protein sequence ID" value="EFX76094.1"/>
    <property type="molecule type" value="Genomic_DNA"/>
</dbReference>
<organism evidence="3 4">
    <name type="scientific">Daphnia pulex</name>
    <name type="common">Water flea</name>
    <dbReference type="NCBI Taxonomy" id="6669"/>
    <lineage>
        <taxon>Eukaryota</taxon>
        <taxon>Metazoa</taxon>
        <taxon>Ecdysozoa</taxon>
        <taxon>Arthropoda</taxon>
        <taxon>Crustacea</taxon>
        <taxon>Branchiopoda</taxon>
        <taxon>Diplostraca</taxon>
        <taxon>Cladocera</taxon>
        <taxon>Anomopoda</taxon>
        <taxon>Daphniidae</taxon>
        <taxon>Daphnia</taxon>
    </lineage>
</organism>
<dbReference type="HOGENOM" id="CLU_096207_0_0_1"/>
<evidence type="ECO:0000256" key="1">
    <source>
        <dbReference type="SAM" id="Coils"/>
    </source>
</evidence>
<keyword evidence="4" id="KW-1185">Reference proteome</keyword>
<dbReference type="AlphaFoldDB" id="E9GWF9"/>
<feature type="coiled-coil region" evidence="1">
    <location>
        <begin position="211"/>
        <end position="245"/>
    </location>
</feature>
<feature type="region of interest" description="Disordered" evidence="2">
    <location>
        <begin position="95"/>
        <end position="129"/>
    </location>
</feature>
<dbReference type="Proteomes" id="UP000000305">
    <property type="component" value="Unassembled WGS sequence"/>
</dbReference>
<gene>
    <name evidence="3" type="ORF">DAPPUDRAFT_322578</name>
</gene>
<reference evidence="3 4" key="1">
    <citation type="journal article" date="2011" name="Science">
        <title>The ecoresponsive genome of Daphnia pulex.</title>
        <authorList>
            <person name="Colbourne J.K."/>
            <person name="Pfrender M.E."/>
            <person name="Gilbert D."/>
            <person name="Thomas W.K."/>
            <person name="Tucker A."/>
            <person name="Oakley T.H."/>
            <person name="Tokishita S."/>
            <person name="Aerts A."/>
            <person name="Arnold G.J."/>
            <person name="Basu M.K."/>
            <person name="Bauer D.J."/>
            <person name="Caceres C.E."/>
            <person name="Carmel L."/>
            <person name="Casola C."/>
            <person name="Choi J.H."/>
            <person name="Detter J.C."/>
            <person name="Dong Q."/>
            <person name="Dusheyko S."/>
            <person name="Eads B.D."/>
            <person name="Frohlich T."/>
            <person name="Geiler-Samerotte K.A."/>
            <person name="Gerlach D."/>
            <person name="Hatcher P."/>
            <person name="Jogdeo S."/>
            <person name="Krijgsveld J."/>
            <person name="Kriventseva E.V."/>
            <person name="Kultz D."/>
            <person name="Laforsch C."/>
            <person name="Lindquist E."/>
            <person name="Lopez J."/>
            <person name="Manak J.R."/>
            <person name="Muller J."/>
            <person name="Pangilinan J."/>
            <person name="Patwardhan R.P."/>
            <person name="Pitluck S."/>
            <person name="Pritham E.J."/>
            <person name="Rechtsteiner A."/>
            <person name="Rho M."/>
            <person name="Rogozin I.B."/>
            <person name="Sakarya O."/>
            <person name="Salamov A."/>
            <person name="Schaack S."/>
            <person name="Shapiro H."/>
            <person name="Shiga Y."/>
            <person name="Skalitzky C."/>
            <person name="Smith Z."/>
            <person name="Souvorov A."/>
            <person name="Sung W."/>
            <person name="Tang Z."/>
            <person name="Tsuchiya D."/>
            <person name="Tu H."/>
            <person name="Vos H."/>
            <person name="Wang M."/>
            <person name="Wolf Y.I."/>
            <person name="Yamagata H."/>
            <person name="Yamada T."/>
            <person name="Ye Y."/>
            <person name="Shaw J.R."/>
            <person name="Andrews J."/>
            <person name="Crease T.J."/>
            <person name="Tang H."/>
            <person name="Lucas S.M."/>
            <person name="Robertson H.M."/>
            <person name="Bork P."/>
            <person name="Koonin E.V."/>
            <person name="Zdobnov E.M."/>
            <person name="Grigoriev I.V."/>
            <person name="Lynch M."/>
            <person name="Boore J.L."/>
        </authorList>
    </citation>
    <scope>NUCLEOTIDE SEQUENCE [LARGE SCALE GENOMIC DNA]</scope>
</reference>
<evidence type="ECO:0000313" key="4">
    <source>
        <dbReference type="Proteomes" id="UP000000305"/>
    </source>
</evidence>
<name>E9GWF9_DAPPU</name>
<dbReference type="InParanoid" id="E9GWF9"/>
<keyword evidence="1" id="KW-0175">Coiled coil</keyword>
<proteinExistence type="predicted"/>